<dbReference type="OrthoDB" id="10057585at2759"/>
<reference evidence="7" key="1">
    <citation type="submission" date="2021-03" db="EMBL/GenBank/DDBJ databases">
        <title>Chromosome level genome of the anhydrobiotic midge Polypedilum vanderplanki.</title>
        <authorList>
            <person name="Yoshida Y."/>
            <person name="Kikawada T."/>
            <person name="Gusev O."/>
        </authorList>
    </citation>
    <scope>NUCLEOTIDE SEQUENCE</scope>
    <source>
        <strain evidence="7">NIAS01</strain>
        <tissue evidence="7">Whole body or cell culture</tissue>
    </source>
</reference>
<organism evidence="7 8">
    <name type="scientific">Polypedilum vanderplanki</name>
    <name type="common">Sleeping chironomid midge</name>
    <dbReference type="NCBI Taxonomy" id="319348"/>
    <lineage>
        <taxon>Eukaryota</taxon>
        <taxon>Metazoa</taxon>
        <taxon>Ecdysozoa</taxon>
        <taxon>Arthropoda</taxon>
        <taxon>Hexapoda</taxon>
        <taxon>Insecta</taxon>
        <taxon>Pterygota</taxon>
        <taxon>Neoptera</taxon>
        <taxon>Endopterygota</taxon>
        <taxon>Diptera</taxon>
        <taxon>Nematocera</taxon>
        <taxon>Chironomoidea</taxon>
        <taxon>Chironomidae</taxon>
        <taxon>Chironominae</taxon>
        <taxon>Polypedilum</taxon>
        <taxon>Polypedilum</taxon>
    </lineage>
</organism>
<dbReference type="CDD" id="cd01273">
    <property type="entry name" value="PTB_CED-6"/>
    <property type="match status" value="1"/>
</dbReference>
<keyword evidence="3" id="KW-0581">Phagocytosis</keyword>
<comment type="similarity">
    <text evidence="4">Belongs to the ced-6 family.</text>
</comment>
<dbReference type="InterPro" id="IPR011993">
    <property type="entry name" value="PH-like_dom_sf"/>
</dbReference>
<evidence type="ECO:0000313" key="8">
    <source>
        <dbReference type="Proteomes" id="UP001107558"/>
    </source>
</evidence>
<feature type="domain" description="PID" evidence="6">
    <location>
        <begin position="43"/>
        <end position="202"/>
    </location>
</feature>
<feature type="compositionally biased region" description="Polar residues" evidence="5">
    <location>
        <begin position="374"/>
        <end position="390"/>
    </location>
</feature>
<evidence type="ECO:0000256" key="5">
    <source>
        <dbReference type="SAM" id="MobiDB-lite"/>
    </source>
</evidence>
<evidence type="ECO:0000259" key="6">
    <source>
        <dbReference type="PROSITE" id="PS01179"/>
    </source>
</evidence>
<evidence type="ECO:0000256" key="4">
    <source>
        <dbReference type="ARBA" id="ARBA00060944"/>
    </source>
</evidence>
<protein>
    <recommendedName>
        <fullName evidence="6">PID domain-containing protein</fullName>
    </recommendedName>
</protein>
<dbReference type="SMART" id="SM00462">
    <property type="entry name" value="PTB"/>
    <property type="match status" value="1"/>
</dbReference>
<feature type="region of interest" description="Disordered" evidence="5">
    <location>
        <begin position="1"/>
        <end position="29"/>
    </location>
</feature>
<dbReference type="PROSITE" id="PS01179">
    <property type="entry name" value="PID"/>
    <property type="match status" value="1"/>
</dbReference>
<dbReference type="PANTHER" id="PTHR11232">
    <property type="entry name" value="PHOSPHOTYROSINE INTERACTION DOMAIN-CONTAINING FAMILY MEMBER"/>
    <property type="match status" value="1"/>
</dbReference>
<dbReference type="GO" id="GO:0005737">
    <property type="term" value="C:cytoplasm"/>
    <property type="evidence" value="ECO:0007669"/>
    <property type="project" value="UniProtKB-SubCell"/>
</dbReference>
<name>A0A9J6BL21_POLVA</name>
<sequence length="603" mass="66913">MSTLKFWNKNNSESNDTKTEAKNAKNGQRNWLHAPDALTNGHVAYLVKFLGNTPVDQPKGIEVVKEAIRRLQFTQQIKKAEGGNSVKMKKVELTISIDGVAIQEPRTNNILYQFPLHKISYCADEKGVKKFFSFIAKMGTSVQAHTNGDSTSINTSSSSSVGSHTGATEESHECFVFISNKLASDITLTIGQAFDLAYRRYMSDSGKQFEISKLQSHNKILESTVQVYRNRLREVSEILSKPDLDKMLLRLGIRDICEVQVTENASDGNKTPDLGIDVSQNDDQLLIETSPKNTFAPIVPPRNQITNTIEALKPTIGTKLEGLNLLNSDSDSDFDPRADENDMSNGSKISNDLFGFEPSKMNSMNGGLQQQLFNSGSFADGTTKNLTSNGPTSPPPLLAPPPKVATPRRINGQDLFGSDPFQPITSKPLNEMNGMNEESRNNFVKDLQAFQTDHFDNSITSEIHPNNFDSAKNPFLESPVKKSSTSKLPFSKPTEMFMTTKSNRYDVFKDEFVSNGHDSSSEVAHEKKTVMSKDPFQDFAVAAFSEFKIDKSSSSLHEFSNKLFQQPSSNGHHHQHMHTSSAKMKNGINIDDFSIESFDPLAK</sequence>
<accession>A0A9J6BL21</accession>
<evidence type="ECO:0000256" key="2">
    <source>
        <dbReference type="ARBA" id="ARBA00022490"/>
    </source>
</evidence>
<keyword evidence="8" id="KW-1185">Reference proteome</keyword>
<dbReference type="InterPro" id="IPR006020">
    <property type="entry name" value="PTB/PI_dom"/>
</dbReference>
<dbReference type="GO" id="GO:0043277">
    <property type="term" value="P:apoptotic cell clearance"/>
    <property type="evidence" value="ECO:0007669"/>
    <property type="project" value="UniProtKB-ARBA"/>
</dbReference>
<feature type="region of interest" description="Disordered" evidence="5">
    <location>
        <begin position="565"/>
        <end position="585"/>
    </location>
</feature>
<feature type="compositionally biased region" description="Low complexity" evidence="5">
    <location>
        <begin position="146"/>
        <end position="166"/>
    </location>
</feature>
<comment type="subcellular location">
    <subcellularLocation>
        <location evidence="1">Cytoplasm</location>
    </subcellularLocation>
</comment>
<proteinExistence type="inferred from homology"/>
<gene>
    <name evidence="7" type="ORF">PVAND_000356</name>
</gene>
<dbReference type="FunFam" id="2.30.29.30:FF:000118">
    <property type="entry name" value="GULP PTB domain containing engulfment adaptor 1"/>
    <property type="match status" value="1"/>
</dbReference>
<dbReference type="Gene3D" id="2.30.29.30">
    <property type="entry name" value="Pleckstrin-homology domain (PH domain)/Phosphotyrosine-binding domain (PTB)"/>
    <property type="match status" value="1"/>
</dbReference>
<dbReference type="SUPFAM" id="SSF50729">
    <property type="entry name" value="PH domain-like"/>
    <property type="match status" value="1"/>
</dbReference>
<feature type="region of interest" description="Disordered" evidence="5">
    <location>
        <begin position="145"/>
        <end position="166"/>
    </location>
</feature>
<dbReference type="Proteomes" id="UP001107558">
    <property type="component" value="Chromosome 3"/>
</dbReference>
<dbReference type="PANTHER" id="PTHR11232:SF77">
    <property type="entry name" value="GULP PTB DOMAIN CONTAINING ENGULFMENT ADAPTOR 1"/>
    <property type="match status" value="1"/>
</dbReference>
<keyword evidence="2" id="KW-0963">Cytoplasm</keyword>
<evidence type="ECO:0000313" key="7">
    <source>
        <dbReference type="EMBL" id="KAG5670070.1"/>
    </source>
</evidence>
<comment type="caution">
    <text evidence="7">The sequence shown here is derived from an EMBL/GenBank/DDBJ whole genome shotgun (WGS) entry which is preliminary data.</text>
</comment>
<evidence type="ECO:0000256" key="3">
    <source>
        <dbReference type="ARBA" id="ARBA00022907"/>
    </source>
</evidence>
<feature type="compositionally biased region" description="Polar residues" evidence="5">
    <location>
        <begin position="1"/>
        <end position="14"/>
    </location>
</feature>
<feature type="region of interest" description="Disordered" evidence="5">
    <location>
        <begin position="374"/>
        <end position="402"/>
    </location>
</feature>
<feature type="compositionally biased region" description="Pro residues" evidence="5">
    <location>
        <begin position="392"/>
        <end position="402"/>
    </location>
</feature>
<evidence type="ECO:0000256" key="1">
    <source>
        <dbReference type="ARBA" id="ARBA00004496"/>
    </source>
</evidence>
<dbReference type="AlphaFoldDB" id="A0A9J6BL21"/>
<dbReference type="EMBL" id="JADBJN010000003">
    <property type="protein sequence ID" value="KAG5670070.1"/>
    <property type="molecule type" value="Genomic_DNA"/>
</dbReference>
<dbReference type="InterPro" id="IPR051133">
    <property type="entry name" value="Adapter_Engulfment-Domain"/>
</dbReference>
<dbReference type="Pfam" id="PF00640">
    <property type="entry name" value="PID"/>
    <property type="match status" value="1"/>
</dbReference>